<dbReference type="STRING" id="1703779.AMJ83_09345"/>
<organism evidence="1 2">
    <name type="scientific">candidate division WOR_3 bacterium SM23_42</name>
    <dbReference type="NCBI Taxonomy" id="1703779"/>
    <lineage>
        <taxon>Bacteria</taxon>
        <taxon>Bacteria division WOR-3</taxon>
    </lineage>
</organism>
<evidence type="ECO:0008006" key="3">
    <source>
        <dbReference type="Google" id="ProtNLM"/>
    </source>
</evidence>
<evidence type="ECO:0000313" key="2">
    <source>
        <dbReference type="Proteomes" id="UP000051373"/>
    </source>
</evidence>
<gene>
    <name evidence="1" type="ORF">AMJ83_09345</name>
</gene>
<evidence type="ECO:0000313" key="1">
    <source>
        <dbReference type="EMBL" id="KPK62868.1"/>
    </source>
</evidence>
<reference evidence="1 2" key="1">
    <citation type="journal article" date="2015" name="Microbiome">
        <title>Genomic resolution of linkages in carbon, nitrogen, and sulfur cycling among widespread estuary sediment bacteria.</title>
        <authorList>
            <person name="Baker B.J."/>
            <person name="Lazar C.S."/>
            <person name="Teske A.P."/>
            <person name="Dick G.J."/>
        </authorList>
    </citation>
    <scope>NUCLEOTIDE SEQUENCE [LARGE SCALE GENOMIC DNA]</scope>
    <source>
        <strain evidence="1">SM23_42</strain>
    </source>
</reference>
<dbReference type="Proteomes" id="UP000051373">
    <property type="component" value="Unassembled WGS sequence"/>
</dbReference>
<accession>A0A0S8FSF1</accession>
<proteinExistence type="predicted"/>
<protein>
    <recommendedName>
        <fullName evidence="3">DUF2007 domain-containing protein</fullName>
    </recommendedName>
</protein>
<dbReference type="AlphaFoldDB" id="A0A0S8FSF1"/>
<sequence>MLKRVYLAPDEFTAITLKEMLISKNIRAITRRFETTWLDGLPKIMKGGWGDVLVDEKDQKKAEEYIKEFLEQCDGSESDSTTK</sequence>
<name>A0A0S8FSF1_UNCW3</name>
<comment type="caution">
    <text evidence="1">The sequence shown here is derived from an EMBL/GenBank/DDBJ whole genome shotgun (WGS) entry which is preliminary data.</text>
</comment>
<dbReference type="EMBL" id="LJUJ01000023">
    <property type="protein sequence ID" value="KPK62868.1"/>
    <property type="molecule type" value="Genomic_DNA"/>
</dbReference>